<dbReference type="PANTHER" id="PTHR10192">
    <property type="entry name" value="MOLYBDOPTERIN BIOSYNTHESIS PROTEIN"/>
    <property type="match status" value="1"/>
</dbReference>
<dbReference type="EC" id="2.10.1.1" evidence="6"/>
<dbReference type="SUPFAM" id="SSF53218">
    <property type="entry name" value="Molybdenum cofactor biosynthesis proteins"/>
    <property type="match status" value="1"/>
</dbReference>
<dbReference type="InterPro" id="IPR005111">
    <property type="entry name" value="MoeA_C_domain_IV"/>
</dbReference>
<evidence type="ECO:0000256" key="2">
    <source>
        <dbReference type="ARBA" id="ARBA00005046"/>
    </source>
</evidence>
<protein>
    <recommendedName>
        <fullName evidence="6">Molybdopterin molybdenumtransferase</fullName>
        <ecNumber evidence="6">2.10.1.1</ecNumber>
    </recommendedName>
</protein>
<sequence length="636" mass="71466">MKEIFFKKESLENAIKIFSDALKEKRVFKKLKEEEISVYESLGRITSRPIVAKISNPFFNASAVDGFAVKSSLTAFATINNPKLFEIGKDAIPVNTGDPINYPFDSVVMVEDVEVTEKFIKIFSPLHMYENVRVIGEDFAKGEIVVPIYEKITPAHIGVLISSYNDRIFVLEKPKVFIIPTGEEVKRLGQDLKIGDVIDSNSYMIASFLKEFGADPYISDEIFPNDFDILRKIIEESSKKFHLIVVVGGSAKGRKDLIGDVFESFSKVLFHGLTIQPGKPLIIGFNGDVPLIGCPGFPVSSYIDSKIFLKVAVEHLTSVSLDFPRKILATVKRDIPSSLGIEEFVRVKLAKIDNDIVCVPLKRGAANLTTVARGDGILRIDENSEGISSGSQVEVELLKSEFEIISQLLFIGSNDPLLEYILNMVKKENPQFKFGIINVGSLGGLLSLARGETIITSIHLFDSETQTYNTPYLKKYLQPDSYLRLHLVNRNQGLIVQKGNPKGIKTLEDLERGDVKFINRQKGSGTRVYFDYLLSERSIDKEKINGYDLEETTHLGVANAVRDGIVDCGMGIEYVAKLFDLDFIELGEEEYELIIRKDYLQDPRIVQLLAKISEVEPKNLMRNFVGYKWVNKMKEE</sequence>
<evidence type="ECO:0000313" key="8">
    <source>
        <dbReference type="EMBL" id="PMP81069.1"/>
    </source>
</evidence>
<dbReference type="SUPFAM" id="SSF53850">
    <property type="entry name" value="Periplasmic binding protein-like II"/>
    <property type="match status" value="1"/>
</dbReference>
<evidence type="ECO:0000256" key="4">
    <source>
        <dbReference type="ARBA" id="ARBA00023150"/>
    </source>
</evidence>
<comment type="caution">
    <text evidence="8">The sequence shown here is derived from an EMBL/GenBank/DDBJ whole genome shotgun (WGS) entry which is preliminary data.</text>
</comment>
<dbReference type="Gene3D" id="3.40.190.10">
    <property type="entry name" value="Periplasmic binding protein-like II"/>
    <property type="match status" value="1"/>
</dbReference>
<dbReference type="Gene3D" id="2.170.190.11">
    <property type="entry name" value="Molybdopterin biosynthesis moea protein, domain 3"/>
    <property type="match status" value="1"/>
</dbReference>
<dbReference type="InterPro" id="IPR036425">
    <property type="entry name" value="MoaB/Mog-like_dom_sf"/>
</dbReference>
<dbReference type="Pfam" id="PF03454">
    <property type="entry name" value="MoeA_C"/>
    <property type="match status" value="1"/>
</dbReference>
<dbReference type="UniPathway" id="UPA00344"/>
<dbReference type="GO" id="GO:0005829">
    <property type="term" value="C:cytosol"/>
    <property type="evidence" value="ECO:0007669"/>
    <property type="project" value="TreeGrafter"/>
</dbReference>
<dbReference type="SMART" id="SM00852">
    <property type="entry name" value="MoCF_biosynth"/>
    <property type="match status" value="1"/>
</dbReference>
<dbReference type="InterPro" id="IPR038987">
    <property type="entry name" value="MoeA-like"/>
</dbReference>
<comment type="similarity">
    <text evidence="3 6">Belongs to the MoeA family.</text>
</comment>
<reference evidence="8 9" key="1">
    <citation type="submission" date="2018-01" db="EMBL/GenBank/DDBJ databases">
        <title>Metagenomic assembled genomes from two thermal pools in the Uzon Caldera, Kamchatka, Russia.</title>
        <authorList>
            <person name="Wilkins L."/>
            <person name="Ettinger C."/>
        </authorList>
    </citation>
    <scope>NUCLEOTIDE SEQUENCE [LARGE SCALE GENOMIC DNA]</scope>
    <source>
        <strain evidence="8">ARK-10</strain>
    </source>
</reference>
<keyword evidence="6" id="KW-0808">Transferase</keyword>
<dbReference type="Gene3D" id="3.40.980.10">
    <property type="entry name" value="MoaB/Mog-like domain"/>
    <property type="match status" value="1"/>
</dbReference>
<proteinExistence type="inferred from homology"/>
<dbReference type="InterPro" id="IPR024370">
    <property type="entry name" value="PBP_domain"/>
</dbReference>
<comment type="pathway">
    <text evidence="2 6">Cofactor biosynthesis; molybdopterin biosynthesis.</text>
</comment>
<gene>
    <name evidence="8" type="ORF">C0175_06210</name>
</gene>
<dbReference type="SUPFAM" id="SSF63867">
    <property type="entry name" value="MoeA C-terminal domain-like"/>
    <property type="match status" value="1"/>
</dbReference>
<dbReference type="GO" id="GO:0006777">
    <property type="term" value="P:Mo-molybdopterin cofactor biosynthetic process"/>
    <property type="evidence" value="ECO:0007669"/>
    <property type="project" value="UniProtKB-UniRule"/>
</dbReference>
<evidence type="ECO:0000256" key="6">
    <source>
        <dbReference type="RuleBase" id="RU365090"/>
    </source>
</evidence>
<dbReference type="GO" id="GO:0061599">
    <property type="term" value="F:molybdopterin molybdotransferase activity"/>
    <property type="evidence" value="ECO:0007669"/>
    <property type="project" value="UniProtKB-UniRule"/>
</dbReference>
<keyword evidence="4 6" id="KW-0501">Molybdenum cofactor biosynthesis</keyword>
<evidence type="ECO:0000259" key="7">
    <source>
        <dbReference type="SMART" id="SM00852"/>
    </source>
</evidence>
<dbReference type="SUPFAM" id="SSF63882">
    <property type="entry name" value="MoeA N-terminal region -like"/>
    <property type="match status" value="1"/>
</dbReference>
<dbReference type="AlphaFoldDB" id="A0A2J6X429"/>
<dbReference type="Pfam" id="PF03453">
    <property type="entry name" value="MoeA_N"/>
    <property type="match status" value="1"/>
</dbReference>
<organism evidence="8 9">
    <name type="scientific">Caldisericum exile</name>
    <dbReference type="NCBI Taxonomy" id="693075"/>
    <lineage>
        <taxon>Bacteria</taxon>
        <taxon>Pseudomonadati</taxon>
        <taxon>Caldisericota/Cryosericota group</taxon>
        <taxon>Caldisericota</taxon>
        <taxon>Caldisericia</taxon>
        <taxon>Caldisericales</taxon>
        <taxon>Caldisericaceae</taxon>
        <taxon>Caldisericum</taxon>
    </lineage>
</organism>
<keyword evidence="6" id="KW-0479">Metal-binding</keyword>
<dbReference type="InterPro" id="IPR036135">
    <property type="entry name" value="MoeA_linker/N_sf"/>
</dbReference>
<dbReference type="InterPro" id="IPR001453">
    <property type="entry name" value="MoaB/Mog_dom"/>
</dbReference>
<evidence type="ECO:0000256" key="1">
    <source>
        <dbReference type="ARBA" id="ARBA00002901"/>
    </source>
</evidence>
<dbReference type="EMBL" id="PNIX01000351">
    <property type="protein sequence ID" value="PMP81069.1"/>
    <property type="molecule type" value="Genomic_DNA"/>
</dbReference>
<feature type="domain" description="MoaB/Mog" evidence="7">
    <location>
        <begin position="177"/>
        <end position="315"/>
    </location>
</feature>
<dbReference type="GO" id="GO:0046872">
    <property type="term" value="F:metal ion binding"/>
    <property type="evidence" value="ECO:0007669"/>
    <property type="project" value="UniProtKB-UniRule"/>
</dbReference>
<accession>A0A2J6X429</accession>
<evidence type="ECO:0000313" key="9">
    <source>
        <dbReference type="Proteomes" id="UP000236910"/>
    </source>
</evidence>
<dbReference type="Gene3D" id="2.40.340.10">
    <property type="entry name" value="MoeA, C-terminal, domain IV"/>
    <property type="match status" value="1"/>
</dbReference>
<dbReference type="Proteomes" id="UP000236910">
    <property type="component" value="Unassembled WGS sequence"/>
</dbReference>
<comment type="catalytic activity">
    <reaction evidence="5">
        <text>adenylyl-molybdopterin + molybdate = Mo-molybdopterin + AMP + H(+)</text>
        <dbReference type="Rhea" id="RHEA:35047"/>
        <dbReference type="ChEBI" id="CHEBI:15378"/>
        <dbReference type="ChEBI" id="CHEBI:36264"/>
        <dbReference type="ChEBI" id="CHEBI:62727"/>
        <dbReference type="ChEBI" id="CHEBI:71302"/>
        <dbReference type="ChEBI" id="CHEBI:456215"/>
        <dbReference type="EC" id="2.10.1.1"/>
    </reaction>
</comment>
<dbReference type="Pfam" id="PF00994">
    <property type="entry name" value="MoCF_biosynth"/>
    <property type="match status" value="1"/>
</dbReference>
<dbReference type="Pfam" id="PF12727">
    <property type="entry name" value="PBP_like"/>
    <property type="match status" value="1"/>
</dbReference>
<dbReference type="CDD" id="cd00887">
    <property type="entry name" value="MoeA"/>
    <property type="match status" value="1"/>
</dbReference>
<evidence type="ECO:0000256" key="5">
    <source>
        <dbReference type="ARBA" id="ARBA00047317"/>
    </source>
</evidence>
<dbReference type="PANTHER" id="PTHR10192:SF16">
    <property type="entry name" value="MOLYBDOPTERIN MOLYBDENUMTRANSFERASE"/>
    <property type="match status" value="1"/>
</dbReference>
<comment type="function">
    <text evidence="1 6">Catalyzes the insertion of molybdate into adenylated molybdopterin with the concomitant release of AMP.</text>
</comment>
<comment type="cofactor">
    <cofactor evidence="6">
        <name>Mg(2+)</name>
        <dbReference type="ChEBI" id="CHEBI:18420"/>
    </cofactor>
</comment>
<keyword evidence="6" id="KW-0460">Magnesium</keyword>
<dbReference type="NCBIfam" id="NF011068">
    <property type="entry name" value="PRK14498.1"/>
    <property type="match status" value="1"/>
</dbReference>
<dbReference type="InterPro" id="IPR005110">
    <property type="entry name" value="MoeA_linker/N"/>
</dbReference>
<dbReference type="InterPro" id="IPR036688">
    <property type="entry name" value="MoeA_C_domain_IV_sf"/>
</dbReference>
<dbReference type="Gene3D" id="3.90.105.10">
    <property type="entry name" value="Molybdopterin biosynthesis moea protein, domain 2"/>
    <property type="match status" value="1"/>
</dbReference>
<keyword evidence="6" id="KW-0500">Molybdenum</keyword>
<evidence type="ECO:0000256" key="3">
    <source>
        <dbReference type="ARBA" id="ARBA00010763"/>
    </source>
</evidence>
<name>A0A2J6X429_9BACT</name>